<dbReference type="FunFam" id="3.10.580.10:FF:000007">
    <property type="entry name" value="Arabinose 5-phosphate isomerase"/>
    <property type="match status" value="1"/>
</dbReference>
<comment type="subunit">
    <text evidence="1">Homotetramer.</text>
</comment>
<sequence>MHTGDEIPHVTLQATLRDALLEITRKNLGMTAICDDEMNIIGIFTDGDLRRVFDSGVDMRNAGIAEVMTPGGIRIRPGILAVDALNLMQARHITCVLVADGDRLLGVVHMHDLLRAGVV</sequence>
<dbReference type="InterPro" id="IPR050986">
    <property type="entry name" value="GutQ/KpsF_isomerases"/>
</dbReference>
<dbReference type="AlphaFoldDB" id="A0A4U9D138"/>
<dbReference type="EC" id="5.3.1.13" evidence="4"/>
<dbReference type="PANTHER" id="PTHR42745:SF1">
    <property type="entry name" value="ARABINOSE 5-PHOSPHATE ISOMERASE KDSD"/>
    <property type="match status" value="1"/>
</dbReference>
<feature type="domain" description="CBS" evidence="3">
    <location>
        <begin position="1"/>
        <end position="59"/>
    </location>
</feature>
<dbReference type="PANTHER" id="PTHR42745">
    <property type="match status" value="1"/>
</dbReference>
<evidence type="ECO:0000256" key="2">
    <source>
        <dbReference type="PROSITE-ProRule" id="PRU00703"/>
    </source>
</evidence>
<dbReference type="InterPro" id="IPR046342">
    <property type="entry name" value="CBS_dom_sf"/>
</dbReference>
<dbReference type="SUPFAM" id="SSF54631">
    <property type="entry name" value="CBS-domain pair"/>
    <property type="match status" value="1"/>
</dbReference>
<evidence type="ECO:0000313" key="4">
    <source>
        <dbReference type="EMBL" id="VTN12030.1"/>
    </source>
</evidence>
<name>A0A4U9D138_RAOTE</name>
<dbReference type="Pfam" id="PF00571">
    <property type="entry name" value="CBS"/>
    <property type="match status" value="2"/>
</dbReference>
<evidence type="ECO:0000256" key="1">
    <source>
        <dbReference type="ARBA" id="ARBA00011881"/>
    </source>
</evidence>
<keyword evidence="4" id="KW-0413">Isomerase</keyword>
<dbReference type="PROSITE" id="PS51371">
    <property type="entry name" value="CBS"/>
    <property type="match status" value="2"/>
</dbReference>
<protein>
    <submittedName>
        <fullName evidence="4">Arabinose 5-phosphate isomerase KdsD</fullName>
        <ecNumber evidence="4">5.3.1.13</ecNumber>
    </submittedName>
</protein>
<reference evidence="4 5" key="1">
    <citation type="submission" date="2019-04" db="EMBL/GenBank/DDBJ databases">
        <authorList>
            <consortium name="Pathogen Informatics"/>
        </authorList>
    </citation>
    <scope>NUCLEOTIDE SEQUENCE [LARGE SCALE GENOMIC DNA]</scope>
    <source>
        <strain evidence="4 5">NCTC9185</strain>
    </source>
</reference>
<evidence type="ECO:0000259" key="3">
    <source>
        <dbReference type="PROSITE" id="PS51371"/>
    </source>
</evidence>
<proteinExistence type="predicted"/>
<accession>A0A4U9D138</accession>
<keyword evidence="2" id="KW-0129">CBS domain</keyword>
<dbReference type="GO" id="GO:0019146">
    <property type="term" value="F:arabinose-5-phosphate isomerase activity"/>
    <property type="evidence" value="ECO:0007669"/>
    <property type="project" value="UniProtKB-EC"/>
</dbReference>
<feature type="domain" description="CBS" evidence="3">
    <location>
        <begin position="68"/>
        <end position="119"/>
    </location>
</feature>
<dbReference type="CDD" id="cd04604">
    <property type="entry name" value="CBS_pair_SIS_assoc"/>
    <property type="match status" value="1"/>
</dbReference>
<dbReference type="Gene3D" id="3.10.580.10">
    <property type="entry name" value="CBS-domain"/>
    <property type="match status" value="1"/>
</dbReference>
<evidence type="ECO:0000313" key="5">
    <source>
        <dbReference type="Proteomes" id="UP000339249"/>
    </source>
</evidence>
<dbReference type="InterPro" id="IPR000644">
    <property type="entry name" value="CBS_dom"/>
</dbReference>
<dbReference type="EMBL" id="CABDVU010000001">
    <property type="protein sequence ID" value="VTN12030.1"/>
    <property type="molecule type" value="Genomic_DNA"/>
</dbReference>
<dbReference type="Proteomes" id="UP000339249">
    <property type="component" value="Unassembled WGS sequence"/>
</dbReference>
<gene>
    <name evidence="4" type="primary">kdsD_2</name>
    <name evidence="4" type="ORF">NCTC9185_03999</name>
</gene>
<organism evidence="4 5">
    <name type="scientific">Raoultella terrigena</name>
    <name type="common">Klebsiella terrigena</name>
    <dbReference type="NCBI Taxonomy" id="577"/>
    <lineage>
        <taxon>Bacteria</taxon>
        <taxon>Pseudomonadati</taxon>
        <taxon>Pseudomonadota</taxon>
        <taxon>Gammaproteobacteria</taxon>
        <taxon>Enterobacterales</taxon>
        <taxon>Enterobacteriaceae</taxon>
        <taxon>Klebsiella/Raoultella group</taxon>
        <taxon>Raoultella</taxon>
    </lineage>
</organism>